<keyword evidence="3" id="KW-0812">Transmembrane</keyword>
<dbReference type="InterPro" id="IPR007248">
    <property type="entry name" value="Mpv17_PMP22"/>
</dbReference>
<protein>
    <submittedName>
        <fullName evidence="7">Uncharacterized protein</fullName>
    </submittedName>
</protein>
<evidence type="ECO:0000256" key="3">
    <source>
        <dbReference type="ARBA" id="ARBA00022692"/>
    </source>
</evidence>
<evidence type="ECO:0000313" key="7">
    <source>
        <dbReference type="EMBL" id="KAG2437359.1"/>
    </source>
</evidence>
<dbReference type="GO" id="GO:0016020">
    <property type="term" value="C:membrane"/>
    <property type="evidence" value="ECO:0007669"/>
    <property type="project" value="UniProtKB-SubCell"/>
</dbReference>
<evidence type="ECO:0000256" key="6">
    <source>
        <dbReference type="RuleBase" id="RU363053"/>
    </source>
</evidence>
<comment type="similarity">
    <text evidence="2 6">Belongs to the peroxisomal membrane protein PXMP2/4 family.</text>
</comment>
<keyword evidence="8" id="KW-1185">Reference proteome</keyword>
<comment type="caution">
    <text evidence="7">The sequence shown here is derived from an EMBL/GenBank/DDBJ whole genome shotgun (WGS) entry which is preliminary data.</text>
</comment>
<evidence type="ECO:0000256" key="2">
    <source>
        <dbReference type="ARBA" id="ARBA00006824"/>
    </source>
</evidence>
<evidence type="ECO:0000313" key="8">
    <source>
        <dbReference type="Proteomes" id="UP000650467"/>
    </source>
</evidence>
<evidence type="ECO:0000256" key="5">
    <source>
        <dbReference type="ARBA" id="ARBA00023136"/>
    </source>
</evidence>
<dbReference type="PANTHER" id="PTHR11266">
    <property type="entry name" value="PEROXISOMAL MEMBRANE PROTEIN 2, PXMP2 MPV17"/>
    <property type="match status" value="1"/>
</dbReference>
<dbReference type="OrthoDB" id="10267969at2759"/>
<proteinExistence type="inferred from homology"/>
<comment type="subcellular location">
    <subcellularLocation>
        <location evidence="1">Membrane</location>
        <topology evidence="1">Multi-pass membrane protein</topology>
    </subcellularLocation>
</comment>
<organism evidence="7 8">
    <name type="scientific">Chlamydomonas incerta</name>
    <dbReference type="NCBI Taxonomy" id="51695"/>
    <lineage>
        <taxon>Eukaryota</taxon>
        <taxon>Viridiplantae</taxon>
        <taxon>Chlorophyta</taxon>
        <taxon>core chlorophytes</taxon>
        <taxon>Chlorophyceae</taxon>
        <taxon>CS clade</taxon>
        <taxon>Chlamydomonadales</taxon>
        <taxon>Chlamydomonadaceae</taxon>
        <taxon>Chlamydomonas</taxon>
    </lineage>
</organism>
<dbReference type="GO" id="GO:0005737">
    <property type="term" value="C:cytoplasm"/>
    <property type="evidence" value="ECO:0007669"/>
    <property type="project" value="TreeGrafter"/>
</dbReference>
<dbReference type="Proteomes" id="UP000650467">
    <property type="component" value="Unassembled WGS sequence"/>
</dbReference>
<sequence length="342" mass="35545">MAAVTLSGGAGGFRPLSRAWNAYERSLRRHPVLTQAASSALLWGLGDAMAQRIEARCRGEAAADCRRTALTAAFGGGVIGPAGHAWYQALESLVLRCGLAGSSRRSMLLKVVLDNLVYSPAYVLAFFAFGCLAIDRLSPAEFRDQLRSQFVPTMLAEALVWPPYMALVFSRVPVPHQLLAVNVATLFDVCFLSWVRCTHDHAAAAAATTAAADAGSTELLHSGSCEAATASEDAPQLAPPRLEPAQPVTAVAAAALPEGAVVSSGAGGGGAGNMLLRLLGKRGQQPARSAGEAKRRELEDCMWDVSPEPTLGHKALMMASTSASSYAGARAGSGVSGAWPAC</sequence>
<evidence type="ECO:0000256" key="1">
    <source>
        <dbReference type="ARBA" id="ARBA00004141"/>
    </source>
</evidence>
<dbReference type="AlphaFoldDB" id="A0A835TBK6"/>
<reference evidence="7" key="1">
    <citation type="journal article" date="2020" name="bioRxiv">
        <title>Comparative genomics of Chlamydomonas.</title>
        <authorList>
            <person name="Craig R.J."/>
            <person name="Hasan A.R."/>
            <person name="Ness R.W."/>
            <person name="Keightley P.D."/>
        </authorList>
    </citation>
    <scope>NUCLEOTIDE SEQUENCE</scope>
    <source>
        <strain evidence="7">SAG 7.73</strain>
    </source>
</reference>
<dbReference type="PANTHER" id="PTHR11266:SF17">
    <property type="entry name" value="PROTEIN MPV17"/>
    <property type="match status" value="1"/>
</dbReference>
<evidence type="ECO:0000256" key="4">
    <source>
        <dbReference type="ARBA" id="ARBA00022989"/>
    </source>
</evidence>
<accession>A0A835TBK6</accession>
<dbReference type="Pfam" id="PF04117">
    <property type="entry name" value="Mpv17_PMP22"/>
    <property type="match status" value="1"/>
</dbReference>
<name>A0A835TBK6_CHLIN</name>
<dbReference type="EMBL" id="JAEHOC010000011">
    <property type="protein sequence ID" value="KAG2437359.1"/>
    <property type="molecule type" value="Genomic_DNA"/>
</dbReference>
<keyword evidence="4" id="KW-1133">Transmembrane helix</keyword>
<gene>
    <name evidence="7" type="ORF">HXX76_006014</name>
</gene>
<keyword evidence="5" id="KW-0472">Membrane</keyword>